<dbReference type="Pfam" id="PF06612">
    <property type="entry name" value="DUF1146"/>
    <property type="match status" value="1"/>
</dbReference>
<evidence type="ECO:0000256" key="1">
    <source>
        <dbReference type="SAM" id="Phobius"/>
    </source>
</evidence>
<keyword evidence="1" id="KW-0472">Membrane</keyword>
<dbReference type="KEGG" id="jar:G7057_00500"/>
<sequence length="78" mass="9084">MNSLFVFGLLELFSHMLFIFLSFYAMKAVRIESWIRKNHVPEARVLYVLLSIALGYTCSSFFLDFLQISRSLSLLITN</sequence>
<dbReference type="RefSeq" id="WP_166160548.1">
    <property type="nucleotide sequence ID" value="NZ_CP049740.1"/>
</dbReference>
<evidence type="ECO:0000313" key="2">
    <source>
        <dbReference type="EMBL" id="QII81098.1"/>
    </source>
</evidence>
<evidence type="ECO:0000313" key="3">
    <source>
        <dbReference type="Proteomes" id="UP000501451"/>
    </source>
</evidence>
<dbReference type="EMBL" id="CP049740">
    <property type="protein sequence ID" value="QII81098.1"/>
    <property type="molecule type" value="Genomic_DNA"/>
</dbReference>
<dbReference type="AlphaFoldDB" id="A0A6G7K773"/>
<gene>
    <name evidence="2" type="ORF">G7057_00500</name>
</gene>
<accession>A0A6G7K773</accession>
<feature type="transmembrane region" description="Helical" evidence="1">
    <location>
        <begin position="6"/>
        <end position="25"/>
    </location>
</feature>
<dbReference type="NCBIfam" id="TIGR02327">
    <property type="entry name" value="int_mem_ywzB"/>
    <property type="match status" value="1"/>
</dbReference>
<dbReference type="InterPro" id="IPR009526">
    <property type="entry name" value="DUF1146"/>
</dbReference>
<organism evidence="2 3">
    <name type="scientific">Jeotgalibaca arthritidis</name>
    <dbReference type="NCBI Taxonomy" id="1868794"/>
    <lineage>
        <taxon>Bacteria</taxon>
        <taxon>Bacillati</taxon>
        <taxon>Bacillota</taxon>
        <taxon>Bacilli</taxon>
        <taxon>Lactobacillales</taxon>
        <taxon>Carnobacteriaceae</taxon>
        <taxon>Jeotgalibaca</taxon>
    </lineage>
</organism>
<keyword evidence="1" id="KW-1133">Transmembrane helix</keyword>
<feature type="transmembrane region" description="Helical" evidence="1">
    <location>
        <begin position="45"/>
        <end position="68"/>
    </location>
</feature>
<keyword evidence="3" id="KW-1185">Reference proteome</keyword>
<dbReference type="Proteomes" id="UP000501451">
    <property type="component" value="Chromosome"/>
</dbReference>
<proteinExistence type="predicted"/>
<name>A0A6G7K773_9LACT</name>
<keyword evidence="1" id="KW-0812">Transmembrane</keyword>
<protein>
    <submittedName>
        <fullName evidence="2">DUF1146 domain-containing protein</fullName>
    </submittedName>
</protein>
<reference evidence="2 3" key="1">
    <citation type="journal article" date="2017" name="Int. J. Syst. Evol. Microbiol.">
        <title>Jeotgalibaca porci sp. nov. and Jeotgalibaca arthritidis sp. nov., isolated from pigs, and emended description of the genus Jeotgalibaca.</title>
        <authorList>
            <person name="Zamora L."/>
            <person name="Perez-Sancho M."/>
            <person name="Dominguez L."/>
            <person name="Fernandez-Garayzabal J.F."/>
            <person name="Vela A.I."/>
        </authorList>
    </citation>
    <scope>NUCLEOTIDE SEQUENCE [LARGE SCALE GENOMIC DNA]</scope>
    <source>
        <strain evidence="2 3">CECT 9157</strain>
    </source>
</reference>